<dbReference type="KEGG" id="yrh:AABB31_08965"/>
<dbReference type="InterPro" id="IPR011990">
    <property type="entry name" value="TPR-like_helical_dom_sf"/>
</dbReference>
<dbReference type="PANTHER" id="PTHR45586:SF1">
    <property type="entry name" value="LIPOPOLYSACCHARIDE ASSEMBLY PROTEIN B"/>
    <property type="match status" value="1"/>
</dbReference>
<dbReference type="Gene3D" id="1.25.40.10">
    <property type="entry name" value="Tetratricopeptide repeat domain"/>
    <property type="match status" value="5"/>
</dbReference>
<dbReference type="Pfam" id="PF13432">
    <property type="entry name" value="TPR_16"/>
    <property type="match status" value="3"/>
</dbReference>
<evidence type="ECO:0000256" key="3">
    <source>
        <dbReference type="PROSITE-ProRule" id="PRU00339"/>
    </source>
</evidence>
<name>A0AAN0MLX5_9RHOB</name>
<dbReference type="SUPFAM" id="SSF48452">
    <property type="entry name" value="TPR-like"/>
    <property type="match status" value="3"/>
</dbReference>
<keyword evidence="6" id="KW-1185">Reference proteome</keyword>
<dbReference type="PROSITE" id="PS51257">
    <property type="entry name" value="PROKAR_LIPOPROTEIN"/>
    <property type="match status" value="1"/>
</dbReference>
<gene>
    <name evidence="5" type="ORF">AABB31_08965</name>
</gene>
<feature type="repeat" description="TPR" evidence="3">
    <location>
        <begin position="26"/>
        <end position="59"/>
    </location>
</feature>
<evidence type="ECO:0000256" key="2">
    <source>
        <dbReference type="ARBA" id="ARBA00022803"/>
    </source>
</evidence>
<evidence type="ECO:0000256" key="1">
    <source>
        <dbReference type="ARBA" id="ARBA00022737"/>
    </source>
</evidence>
<dbReference type="InterPro" id="IPR019734">
    <property type="entry name" value="TPR_rpt"/>
</dbReference>
<feature type="chain" id="PRO_5047514176" evidence="4">
    <location>
        <begin position="18"/>
        <end position="803"/>
    </location>
</feature>
<dbReference type="PANTHER" id="PTHR45586">
    <property type="entry name" value="TPR REPEAT-CONTAINING PROTEIN PA4667"/>
    <property type="match status" value="1"/>
</dbReference>
<sequence length="803" mass="87189">MLRFPLKFTFLLFFALAACESAEERAERYFQSGMALLEEGDVDRALIEFRNVFQSNPKHQEARLVYAQVQRDRGFIADAYGQYVHLIEQDPGDVEALIALTELAILSNNWEEADSFGRSAERLAPEDNRVVATTAMLEYRDAVIAERSAAGPAATAAAALAEDPASVIARKVVIDNAIMQGEIPAAIKAVEDGLQIDPAQSELHIIRVGLFNASQDAARTRAALEDMAAQFPDNAEIQKELIGWYLSENDVAAAEALLRSRAEANGATPAQKVAVVDFLQQTASAEDAIAELDRLISTEADNARYRVLRATMTFSQPDGADAAIAEIKDVIAGTESTDALRDAKIVLARMLSNQGATEEAKGYVTEVLTEDAGHVDALRMQAAWLITEGDTEQAIIVLRQALAQAPRDVGLITAIGGAHERAGDLDLAGERYALAVEVSRQAPAPSLLHAEFLLDRDRVDSAEAVIASALTVAPQNTQLLSTMADIKLRQGDWNGVTRVIWQLRALDTPETTALASQIGITLLNRQERFDETRQVLEEMIADGATSMAAKAQLVEAQIRSGRLDDARAFLKQELAETPDNPLLRFLEADIHVLLEDPATGEAIYRELLQETPLNEQVLGRLYGLLMSQGRDADAGAILDEVLAAAPEAVMANMIKGSRLENAGAIADAIAIYDGVFARDPDNLIAANNLASLITTHRDDEESLDRAKRIAARLRSSDLPQFQDTVGWIAYRQGDYEDALAHLEPAVAGLPDDALTHYHLGLTYLALERSEDARRLLSRAIILGEGSGLPQIANAQELLGQIDQ</sequence>
<dbReference type="SMART" id="SM00028">
    <property type="entry name" value="TPR"/>
    <property type="match status" value="6"/>
</dbReference>
<organism evidence="5 6">
    <name type="scientific">Yoonia rhodophyticola</name>
    <dbReference type="NCBI Taxonomy" id="3137370"/>
    <lineage>
        <taxon>Bacteria</taxon>
        <taxon>Pseudomonadati</taxon>
        <taxon>Pseudomonadota</taxon>
        <taxon>Alphaproteobacteria</taxon>
        <taxon>Rhodobacterales</taxon>
        <taxon>Paracoccaceae</taxon>
        <taxon>Yoonia</taxon>
    </lineage>
</organism>
<dbReference type="EMBL" id="CP151767">
    <property type="protein sequence ID" value="WZU68973.2"/>
    <property type="molecule type" value="Genomic_DNA"/>
</dbReference>
<evidence type="ECO:0000313" key="6">
    <source>
        <dbReference type="Proteomes" id="UP001470809"/>
    </source>
</evidence>
<dbReference type="PROSITE" id="PS50005">
    <property type="entry name" value="TPR"/>
    <property type="match status" value="1"/>
</dbReference>
<dbReference type="RefSeq" id="WP_373635709.1">
    <property type="nucleotide sequence ID" value="NZ_CP151767.2"/>
</dbReference>
<proteinExistence type="predicted"/>
<dbReference type="Pfam" id="PF14559">
    <property type="entry name" value="TPR_19"/>
    <property type="match status" value="1"/>
</dbReference>
<protein>
    <submittedName>
        <fullName evidence="5">Tetratricopeptide repeat protein</fullName>
    </submittedName>
</protein>
<dbReference type="AlphaFoldDB" id="A0AAN0MLX5"/>
<keyword evidence="1" id="KW-0677">Repeat</keyword>
<keyword evidence="4" id="KW-0732">Signal</keyword>
<dbReference type="InterPro" id="IPR051012">
    <property type="entry name" value="CellSynth/LPSAsmb/PSIAsmb"/>
</dbReference>
<keyword evidence="2 3" id="KW-0802">TPR repeat</keyword>
<reference evidence="5" key="1">
    <citation type="submission" date="2024-08" db="EMBL/GenBank/DDBJ databases">
        <title>Phylogenomic analyses of a clade within the roseobacter group suggest taxonomic reassignments of species of the genera Aestuariivita, Citreicella, Loktanella, Nautella, Pelagibaca, Ruegeria, Thalassobius, Thiobacimonas and Tropicibacter, and the proposal o.</title>
        <authorList>
            <person name="Jeon C.O."/>
        </authorList>
    </citation>
    <scope>NUCLEOTIDE SEQUENCE</scope>
    <source>
        <strain evidence="5">SS1-5</strain>
    </source>
</reference>
<evidence type="ECO:0000313" key="5">
    <source>
        <dbReference type="EMBL" id="WZU68973.2"/>
    </source>
</evidence>
<dbReference type="Proteomes" id="UP001470809">
    <property type="component" value="Chromosome"/>
</dbReference>
<evidence type="ECO:0000256" key="4">
    <source>
        <dbReference type="SAM" id="SignalP"/>
    </source>
</evidence>
<feature type="signal peptide" evidence="4">
    <location>
        <begin position="1"/>
        <end position="17"/>
    </location>
</feature>
<accession>A0AAN0MLX5</accession>